<evidence type="ECO:0000313" key="8">
    <source>
        <dbReference type="Proteomes" id="UP000321945"/>
    </source>
</evidence>
<dbReference type="EMBL" id="VORU01000014">
    <property type="protein sequence ID" value="TXD68116.1"/>
    <property type="molecule type" value="Genomic_DNA"/>
</dbReference>
<keyword evidence="3" id="KW-0378">Hydrolase</keyword>
<comment type="caution">
    <text evidence="7">The sequence shown here is derived from an EMBL/GenBank/DDBJ whole genome shotgun (WGS) entry which is preliminary data.</text>
</comment>
<sequence>MEAKKRDSKKMYEIGIVYKRPLFDTMPVIKNSCDAHTVLSKLIDYDLVDYKEYFWVLLLTKSNRVLGFSQIGMGDSSSVIVHTKEIFQLALKTNACGLILCHNHPSGNLTSSKPDRTLTEKIKIAGRLFSIDLVDHLIITSEGFYSLADNGDILVPDNTLPF</sequence>
<dbReference type="PROSITE" id="PS50249">
    <property type="entry name" value="MPN"/>
    <property type="match status" value="1"/>
</dbReference>
<protein>
    <submittedName>
        <fullName evidence="7">DNA repair protein</fullName>
    </submittedName>
</protein>
<dbReference type="GO" id="GO:0006508">
    <property type="term" value="P:proteolysis"/>
    <property type="evidence" value="ECO:0007669"/>
    <property type="project" value="UniProtKB-KW"/>
</dbReference>
<dbReference type="AlphaFoldDB" id="A0A5C6YMM5"/>
<dbReference type="Pfam" id="PF04002">
    <property type="entry name" value="RadC"/>
    <property type="match status" value="1"/>
</dbReference>
<evidence type="ECO:0000256" key="4">
    <source>
        <dbReference type="ARBA" id="ARBA00022833"/>
    </source>
</evidence>
<dbReference type="RefSeq" id="WP_111816884.1">
    <property type="nucleotide sequence ID" value="NZ_CBCRZQ010000012.1"/>
</dbReference>
<evidence type="ECO:0000256" key="1">
    <source>
        <dbReference type="ARBA" id="ARBA00022670"/>
    </source>
</evidence>
<keyword evidence="8" id="KW-1185">Reference proteome</keyword>
<evidence type="ECO:0000313" key="7">
    <source>
        <dbReference type="EMBL" id="TXD68116.1"/>
    </source>
</evidence>
<evidence type="ECO:0000256" key="3">
    <source>
        <dbReference type="ARBA" id="ARBA00022801"/>
    </source>
</evidence>
<dbReference type="OrthoDB" id="9804482at2"/>
<dbReference type="GO" id="GO:0008237">
    <property type="term" value="F:metallopeptidase activity"/>
    <property type="evidence" value="ECO:0007669"/>
    <property type="project" value="UniProtKB-KW"/>
</dbReference>
<gene>
    <name evidence="7" type="ORF">ESV24_13380</name>
</gene>
<dbReference type="PANTHER" id="PTHR30471">
    <property type="entry name" value="DNA REPAIR PROTEIN RADC"/>
    <property type="match status" value="1"/>
</dbReference>
<keyword evidence="1" id="KW-0645">Protease</keyword>
<dbReference type="Proteomes" id="UP000321945">
    <property type="component" value="Unassembled WGS sequence"/>
</dbReference>
<dbReference type="InterPro" id="IPR001405">
    <property type="entry name" value="UPF0758"/>
</dbReference>
<proteinExistence type="predicted"/>
<dbReference type="GO" id="GO:0046872">
    <property type="term" value="F:metal ion binding"/>
    <property type="evidence" value="ECO:0007669"/>
    <property type="project" value="UniProtKB-KW"/>
</dbReference>
<reference evidence="7 8" key="1">
    <citation type="submission" date="2019-08" db="EMBL/GenBank/DDBJ databases">
        <title>Genome of Aequorivita lipolytica Y10-2 (type strain).</title>
        <authorList>
            <person name="Bowman J.P."/>
        </authorList>
    </citation>
    <scope>NUCLEOTIDE SEQUENCE [LARGE SCALE GENOMIC DNA]</scope>
    <source>
        <strain evidence="7 8">Y10-2</strain>
    </source>
</reference>
<dbReference type="InterPro" id="IPR025657">
    <property type="entry name" value="RadC_JAB"/>
</dbReference>
<dbReference type="PROSITE" id="PS01302">
    <property type="entry name" value="UPF0758"/>
    <property type="match status" value="1"/>
</dbReference>
<accession>A0A5C6YMM5</accession>
<feature type="domain" description="MPN" evidence="6">
    <location>
        <begin position="31"/>
        <end position="153"/>
    </location>
</feature>
<dbReference type="InterPro" id="IPR020891">
    <property type="entry name" value="UPF0758_CS"/>
</dbReference>
<dbReference type="InterPro" id="IPR037518">
    <property type="entry name" value="MPN"/>
</dbReference>
<name>A0A5C6YMM5_9FLAO</name>
<dbReference type="CDD" id="cd08071">
    <property type="entry name" value="MPN_DUF2466"/>
    <property type="match status" value="1"/>
</dbReference>
<evidence type="ECO:0000256" key="2">
    <source>
        <dbReference type="ARBA" id="ARBA00022723"/>
    </source>
</evidence>
<keyword evidence="5" id="KW-0482">Metalloprotease</keyword>
<dbReference type="Gene3D" id="3.40.140.10">
    <property type="entry name" value="Cytidine Deaminase, domain 2"/>
    <property type="match status" value="1"/>
</dbReference>
<evidence type="ECO:0000259" key="6">
    <source>
        <dbReference type="PROSITE" id="PS50249"/>
    </source>
</evidence>
<keyword evidence="4" id="KW-0862">Zinc</keyword>
<dbReference type="PANTHER" id="PTHR30471:SF3">
    <property type="entry name" value="UPF0758 PROTEIN YEES-RELATED"/>
    <property type="match status" value="1"/>
</dbReference>
<evidence type="ECO:0000256" key="5">
    <source>
        <dbReference type="ARBA" id="ARBA00023049"/>
    </source>
</evidence>
<keyword evidence="2" id="KW-0479">Metal-binding</keyword>
<organism evidence="7 8">
    <name type="scientific">Aequorivita lipolytica</name>
    <dbReference type="NCBI Taxonomy" id="153267"/>
    <lineage>
        <taxon>Bacteria</taxon>
        <taxon>Pseudomonadati</taxon>
        <taxon>Bacteroidota</taxon>
        <taxon>Flavobacteriia</taxon>
        <taxon>Flavobacteriales</taxon>
        <taxon>Flavobacteriaceae</taxon>
        <taxon>Aequorivita</taxon>
    </lineage>
</organism>